<dbReference type="Pfam" id="PF08704">
    <property type="entry name" value="GCD14"/>
    <property type="match status" value="1"/>
</dbReference>
<dbReference type="SUPFAM" id="SSF53335">
    <property type="entry name" value="S-adenosyl-L-methionine-dependent methyltransferases"/>
    <property type="match status" value="1"/>
</dbReference>
<accession>A0A2P5WRR9</accession>
<dbReference type="PANTHER" id="PTHR12849:SF0">
    <property type="entry name" value="LARIAT DEBRANCHING ENZYME"/>
    <property type="match status" value="1"/>
</dbReference>
<dbReference type="InterPro" id="IPR029071">
    <property type="entry name" value="Ubiquitin-like_domsf"/>
</dbReference>
<dbReference type="GO" id="GO:0008419">
    <property type="term" value="F:RNA lariat debranching enzyme activity"/>
    <property type="evidence" value="ECO:0007669"/>
    <property type="project" value="TreeGrafter"/>
</dbReference>
<dbReference type="InterPro" id="IPR049470">
    <property type="entry name" value="TRM61_C"/>
</dbReference>
<evidence type="ECO:0000259" key="2">
    <source>
        <dbReference type="Pfam" id="PF18036"/>
    </source>
</evidence>
<dbReference type="SUPFAM" id="SSF54236">
    <property type="entry name" value="Ubiquitin-like"/>
    <property type="match status" value="1"/>
</dbReference>
<dbReference type="EMBL" id="KZ666722">
    <property type="protein sequence ID" value="PPR93790.1"/>
    <property type="molecule type" value="Genomic_DNA"/>
</dbReference>
<proteinExistence type="predicted"/>
<dbReference type="Proteomes" id="UP000239757">
    <property type="component" value="Unassembled WGS sequence"/>
</dbReference>
<dbReference type="GO" id="GO:0000398">
    <property type="term" value="P:mRNA splicing, via spliceosome"/>
    <property type="evidence" value="ECO:0007669"/>
    <property type="project" value="TreeGrafter"/>
</dbReference>
<feature type="domain" description="SNRNP25 ubiquitin-like" evidence="2">
    <location>
        <begin position="78"/>
        <end position="141"/>
    </location>
</feature>
<dbReference type="AlphaFoldDB" id="A0A2P5WRR9"/>
<evidence type="ECO:0000313" key="4">
    <source>
        <dbReference type="Proteomes" id="UP000239757"/>
    </source>
</evidence>
<protein>
    <submittedName>
        <fullName evidence="3">Uncharacterized protein</fullName>
    </submittedName>
</protein>
<evidence type="ECO:0000259" key="1">
    <source>
        <dbReference type="Pfam" id="PF08704"/>
    </source>
</evidence>
<dbReference type="InterPro" id="IPR040610">
    <property type="entry name" value="SNRNP25_ubiquitin"/>
</dbReference>
<dbReference type="Pfam" id="PF18036">
    <property type="entry name" value="Ubiquitin_4"/>
    <property type="match status" value="1"/>
</dbReference>
<evidence type="ECO:0000313" key="3">
    <source>
        <dbReference type="EMBL" id="PPR93790.1"/>
    </source>
</evidence>
<reference evidence="3 4" key="1">
    <citation type="submission" date="2015-01" db="EMBL/GenBank/DDBJ databases">
        <title>Genome of allotetraploid Gossypium barbadense reveals genomic plasticity and fiber elongation in cotton evolution.</title>
        <authorList>
            <person name="Chen X."/>
            <person name="Liu X."/>
            <person name="Zhao B."/>
            <person name="Zheng H."/>
            <person name="Hu Y."/>
            <person name="Lu G."/>
            <person name="Yang C."/>
            <person name="Chen J."/>
            <person name="Shan C."/>
            <person name="Zhang L."/>
            <person name="Zhou Y."/>
            <person name="Wang L."/>
            <person name="Guo W."/>
            <person name="Bai Y."/>
            <person name="Ruan J."/>
            <person name="Shangguan X."/>
            <person name="Mao Y."/>
            <person name="Jiang J."/>
            <person name="Zhu Y."/>
            <person name="Lei J."/>
            <person name="Kang H."/>
            <person name="Chen S."/>
            <person name="He X."/>
            <person name="Wang R."/>
            <person name="Wang Y."/>
            <person name="Chen J."/>
            <person name="Wang L."/>
            <person name="Yu S."/>
            <person name="Wang B."/>
            <person name="Wei J."/>
            <person name="Song S."/>
            <person name="Lu X."/>
            <person name="Gao Z."/>
            <person name="Gu W."/>
            <person name="Deng X."/>
            <person name="Ma D."/>
            <person name="Wang S."/>
            <person name="Liang W."/>
            <person name="Fang L."/>
            <person name="Cai C."/>
            <person name="Zhu X."/>
            <person name="Zhou B."/>
            <person name="Zhang Y."/>
            <person name="Chen Z."/>
            <person name="Xu S."/>
            <person name="Zhu R."/>
            <person name="Wang S."/>
            <person name="Zhang T."/>
            <person name="Zhao G."/>
        </authorList>
    </citation>
    <scope>NUCLEOTIDE SEQUENCE [LARGE SCALE GENOMIC DNA]</scope>
    <source>
        <strain evidence="4">cv. Xinhai21</strain>
        <tissue evidence="3">Leaf</tissue>
    </source>
</reference>
<dbReference type="SUPFAM" id="SSF56801">
    <property type="entry name" value="Acetyl-CoA synthetase-like"/>
    <property type="match status" value="1"/>
</dbReference>
<feature type="domain" description="tRNA (adenine(58)-N(1))-methyltransferase catalytic subunit TRM61 C-terminal" evidence="1">
    <location>
        <begin position="40"/>
        <end position="75"/>
    </location>
</feature>
<organism evidence="3 4">
    <name type="scientific">Gossypium barbadense</name>
    <name type="common">Sea Island cotton</name>
    <name type="synonym">Hibiscus barbadensis</name>
    <dbReference type="NCBI Taxonomy" id="3634"/>
    <lineage>
        <taxon>Eukaryota</taxon>
        <taxon>Viridiplantae</taxon>
        <taxon>Streptophyta</taxon>
        <taxon>Embryophyta</taxon>
        <taxon>Tracheophyta</taxon>
        <taxon>Spermatophyta</taxon>
        <taxon>Magnoliopsida</taxon>
        <taxon>eudicotyledons</taxon>
        <taxon>Gunneridae</taxon>
        <taxon>Pentapetalae</taxon>
        <taxon>rosids</taxon>
        <taxon>malvids</taxon>
        <taxon>Malvales</taxon>
        <taxon>Malvaceae</taxon>
        <taxon>Malvoideae</taxon>
        <taxon>Gossypium</taxon>
    </lineage>
</organism>
<dbReference type="CDD" id="cd17058">
    <property type="entry name" value="Ubl_SNRNP25"/>
    <property type="match status" value="1"/>
</dbReference>
<dbReference type="OrthoDB" id="407609at2759"/>
<sequence>MWSYSRILSGAKVVHISQSLDQCIFGFLFILLGACTHQKGSGTGSGSLTLFARAVAPTGLVYTFDFHEQRAASARGLPQLDVAVMNSATVKDLKLAIKKKVIELEQSKMCHRHISWRHVWANFCLAHHNEKLLDDDAALHDFFRIIPVQENTSSGVLEKSHRITKFSFLFHVANIFVISRLGISYSKDIPLYPARFRIVTARFRFFMLLDRNTCHTYSTKGYPIRGISRFEDIPVRDIPLGSSFNGNCLFTARDHERSPYNENTIRSVYHVREYDAYKLMHLEELIDIFLSHDWPFGIADYANCNNLFATKKHFKDEIQQGTLGCKPAAQLLEKLKPSYCFSAQLHCKFTAVVEHEEGGRVTKFLTLDNCLPGHKFLQYYYSTRTSEPTTAVLICRRTQLDMQDCRQWVKSRMEDRGAKPCEFSQTAPPHKPSDSVSNATFSGTMPNKKSGGTFTYCIHTAKSGGGSLPTHIEKFYEAIGLEVQNGYGLTETTPCIAGRQPHYNVRQL</sequence>
<name>A0A2P5WRR9_GOSBA</name>
<dbReference type="InterPro" id="IPR029063">
    <property type="entry name" value="SAM-dependent_MTases_sf"/>
</dbReference>
<dbReference type="PROSITE" id="PS51257">
    <property type="entry name" value="PROKAR_LIPOPROTEIN"/>
    <property type="match status" value="1"/>
</dbReference>
<gene>
    <name evidence="3" type="ORF">GOBAR_AA26872</name>
</gene>
<dbReference type="GO" id="GO:0005634">
    <property type="term" value="C:nucleus"/>
    <property type="evidence" value="ECO:0007669"/>
    <property type="project" value="TreeGrafter"/>
</dbReference>
<dbReference type="PANTHER" id="PTHR12849">
    <property type="entry name" value="RNA LARIAT DEBRANCHING ENZYME"/>
    <property type="match status" value="1"/>
</dbReference>
<dbReference type="Gene3D" id="3.10.20.90">
    <property type="entry name" value="Phosphatidylinositol 3-kinase Catalytic Subunit, Chain A, domain 1"/>
    <property type="match status" value="1"/>
</dbReference>